<name>A0A067Q1W4_9AGAM</name>
<dbReference type="PROSITE" id="PS51791">
    <property type="entry name" value="HSAC2"/>
    <property type="match status" value="1"/>
</dbReference>
<dbReference type="AlphaFoldDB" id="A0A067Q1W4"/>
<evidence type="ECO:0000313" key="5">
    <source>
        <dbReference type="EMBL" id="KDQ60929.1"/>
    </source>
</evidence>
<sequence length="1048" mass="116781">MKRLFYKGFKPPIPEDQRPVPFASPRSTNPVAQTHLPPKYTVQPVPHPCPHEHIALLVAPHGLLIRPHATGVKRWESHVRISWGKEYQVEEVPGDGESEDARWIDSVVVYGIVGILSLSSASYLLVISARSEAGAFLSPTHPVYGVKGVTSIPLVEDLARIALNTLASRHSATARPSLLHSDTVNSAAESEDDAREPVDGVTPPRVTFSEDQQVKLLTPLSSREFDLSREGATPSTESSGESTPSSDPFDPTAVAKTLANRLSFWTKFPKRQWPATASETSSLSDERVSVDTATEQESGDPGEAIDSVLAIDQAPGTVEEKHSQLDERVVRECMREFSKGSMYFAYNFDITRSLQHKQEQIAHTKKQNALLANLIPLEENQRLSPSDGKVDYLAEAHQTLPLWRRVDRQFWWNEWLSKPFVDAGLHSYVLPIMQGYYQVSSFDIPREPVEGESGDFARVEYIVVSRRSRNRAGLRYQRRGIDDDAHVANFVETETIVRVEREGISNLFSYVQMRGSIPLFWTQSGYSLKPAPMLSPERTPDQNLGAIKRHFEKTVSRYGPNTAVNLAEQQGKEGVITAAYRDYMAELKAKDAQYVEYDFHAETRGMKYENISKLIDKMQRVFEAQGYLWISNDFVMSQQKGVFRTNCIDCLDRTNVVQSAFARHVLDTQLGAVALFVPLNGGKTETDIVFNDVWANNGDAISRVYAGTSALKGDFTRTGKRDLGGMLNDGMNSLARMYTSTFSDWFCQAVIDYMLGYRTMSVFSEFLLKLQSSDPRDMIRLSRIRAEAIATSVSRILSEGERLLSGWTLYSPVEINTKISRNFEEKVVLLTATAFYIVSYDYTLDKVKMYTRIRLRDITGITKGAYILSPLEEASRDPLQNAGFSISWLNSHQDTRVTSYSVRNSVDLTSPPPSPGLPSTSRRPSGVIPSPSWKGSRLSRMLSNVAVEAASGDTTFVAFKALYIDPARTRRGSGSFAEPADDLAGATNCKEVVDLMVDSIQRACQAVGGGRGVFVTQDDVVSLAEAQKMTSVYTKMEYGLKRLLWLGG</sequence>
<feature type="region of interest" description="Disordered" evidence="1">
    <location>
        <begin position="903"/>
        <end position="933"/>
    </location>
</feature>
<evidence type="ECO:0000259" key="3">
    <source>
        <dbReference type="PROSITE" id="PS50275"/>
    </source>
</evidence>
<keyword evidence="2" id="KW-0472">Membrane</keyword>
<evidence type="ECO:0008006" key="7">
    <source>
        <dbReference type="Google" id="ProtNLM"/>
    </source>
</evidence>
<feature type="transmembrane region" description="Helical" evidence="2">
    <location>
        <begin position="107"/>
        <end position="126"/>
    </location>
</feature>
<dbReference type="InParanoid" id="A0A067Q1W4"/>
<feature type="domain" description="HSac2" evidence="4">
    <location>
        <begin position="779"/>
        <end position="928"/>
    </location>
</feature>
<dbReference type="Pfam" id="PF02383">
    <property type="entry name" value="Syja_N"/>
    <property type="match status" value="1"/>
</dbReference>
<evidence type="ECO:0000256" key="2">
    <source>
        <dbReference type="SAM" id="Phobius"/>
    </source>
</evidence>
<dbReference type="InterPro" id="IPR034753">
    <property type="entry name" value="hSac2"/>
</dbReference>
<protein>
    <recommendedName>
        <fullName evidence="7">SAC domain-containing protein</fullName>
    </recommendedName>
</protein>
<accession>A0A067Q1W4</accession>
<dbReference type="InterPro" id="IPR002013">
    <property type="entry name" value="SAC_dom"/>
</dbReference>
<dbReference type="Proteomes" id="UP000027265">
    <property type="component" value="Unassembled WGS sequence"/>
</dbReference>
<evidence type="ECO:0000256" key="1">
    <source>
        <dbReference type="SAM" id="MobiDB-lite"/>
    </source>
</evidence>
<feature type="compositionally biased region" description="Low complexity" evidence="1">
    <location>
        <begin position="230"/>
        <end position="246"/>
    </location>
</feature>
<dbReference type="GO" id="GO:0043812">
    <property type="term" value="F:phosphatidylinositol-4-phosphate phosphatase activity"/>
    <property type="evidence" value="ECO:0007669"/>
    <property type="project" value="TreeGrafter"/>
</dbReference>
<dbReference type="GO" id="GO:0046856">
    <property type="term" value="P:phosphatidylinositol dephosphorylation"/>
    <property type="evidence" value="ECO:0007669"/>
    <property type="project" value="TreeGrafter"/>
</dbReference>
<evidence type="ECO:0000313" key="6">
    <source>
        <dbReference type="Proteomes" id="UP000027265"/>
    </source>
</evidence>
<gene>
    <name evidence="5" type="ORF">JAAARDRAFT_124474</name>
</gene>
<dbReference type="PROSITE" id="PS50275">
    <property type="entry name" value="SAC"/>
    <property type="match status" value="1"/>
</dbReference>
<dbReference type="PANTHER" id="PTHR45662">
    <property type="entry name" value="PHOSPHATIDYLINOSITIDE PHOSPHATASE SAC1"/>
    <property type="match status" value="1"/>
</dbReference>
<organism evidence="5 6">
    <name type="scientific">Jaapia argillacea MUCL 33604</name>
    <dbReference type="NCBI Taxonomy" id="933084"/>
    <lineage>
        <taxon>Eukaryota</taxon>
        <taxon>Fungi</taxon>
        <taxon>Dikarya</taxon>
        <taxon>Basidiomycota</taxon>
        <taxon>Agaricomycotina</taxon>
        <taxon>Agaricomycetes</taxon>
        <taxon>Agaricomycetidae</taxon>
        <taxon>Jaapiales</taxon>
        <taxon>Jaapiaceae</taxon>
        <taxon>Jaapia</taxon>
    </lineage>
</organism>
<dbReference type="HOGENOM" id="CLU_006249_0_0_1"/>
<dbReference type="OrthoDB" id="405996at2759"/>
<keyword evidence="2" id="KW-1133">Transmembrane helix</keyword>
<dbReference type="PANTHER" id="PTHR45662:SF7">
    <property type="entry name" value="SACI DOMAIN PROTEIN (AFU_ORTHOLOGUE AFUA_1G15890)"/>
    <property type="match status" value="1"/>
</dbReference>
<dbReference type="InterPro" id="IPR022158">
    <property type="entry name" value="Inositol_phosphatase"/>
</dbReference>
<reference evidence="6" key="1">
    <citation type="journal article" date="2014" name="Proc. Natl. Acad. Sci. U.S.A.">
        <title>Extensive sampling of basidiomycete genomes demonstrates inadequacy of the white-rot/brown-rot paradigm for wood decay fungi.</title>
        <authorList>
            <person name="Riley R."/>
            <person name="Salamov A.A."/>
            <person name="Brown D.W."/>
            <person name="Nagy L.G."/>
            <person name="Floudas D."/>
            <person name="Held B.W."/>
            <person name="Levasseur A."/>
            <person name="Lombard V."/>
            <person name="Morin E."/>
            <person name="Otillar R."/>
            <person name="Lindquist E.A."/>
            <person name="Sun H."/>
            <person name="LaButti K.M."/>
            <person name="Schmutz J."/>
            <person name="Jabbour D."/>
            <person name="Luo H."/>
            <person name="Baker S.E."/>
            <person name="Pisabarro A.G."/>
            <person name="Walton J.D."/>
            <person name="Blanchette R.A."/>
            <person name="Henrissat B."/>
            <person name="Martin F."/>
            <person name="Cullen D."/>
            <person name="Hibbett D.S."/>
            <person name="Grigoriev I.V."/>
        </authorList>
    </citation>
    <scope>NUCLEOTIDE SEQUENCE [LARGE SCALE GENOMIC DNA]</scope>
    <source>
        <strain evidence="6">MUCL 33604</strain>
    </source>
</reference>
<feature type="compositionally biased region" description="Low complexity" evidence="1">
    <location>
        <begin position="917"/>
        <end position="926"/>
    </location>
</feature>
<feature type="region of interest" description="Disordered" evidence="1">
    <location>
        <begin position="275"/>
        <end position="302"/>
    </location>
</feature>
<dbReference type="EMBL" id="KL197713">
    <property type="protein sequence ID" value="KDQ60929.1"/>
    <property type="molecule type" value="Genomic_DNA"/>
</dbReference>
<evidence type="ECO:0000259" key="4">
    <source>
        <dbReference type="PROSITE" id="PS51791"/>
    </source>
</evidence>
<dbReference type="STRING" id="933084.A0A067Q1W4"/>
<feature type="region of interest" description="Disordered" evidence="1">
    <location>
        <begin position="177"/>
        <end position="252"/>
    </location>
</feature>
<keyword evidence="2" id="KW-0812">Transmembrane</keyword>
<proteinExistence type="predicted"/>
<dbReference type="GO" id="GO:0005783">
    <property type="term" value="C:endoplasmic reticulum"/>
    <property type="evidence" value="ECO:0007669"/>
    <property type="project" value="TreeGrafter"/>
</dbReference>
<dbReference type="Pfam" id="PF12456">
    <property type="entry name" value="hSac2"/>
    <property type="match status" value="1"/>
</dbReference>
<keyword evidence="6" id="KW-1185">Reference proteome</keyword>
<feature type="domain" description="SAC" evidence="3">
    <location>
        <begin position="333"/>
        <end position="707"/>
    </location>
</feature>